<dbReference type="AlphaFoldDB" id="A0AAV0XJG9"/>
<dbReference type="Proteomes" id="UP001160148">
    <property type="component" value="Unassembled WGS sequence"/>
</dbReference>
<evidence type="ECO:0000313" key="6">
    <source>
        <dbReference type="EMBL" id="CAI6367616.1"/>
    </source>
</evidence>
<dbReference type="GO" id="GO:0008270">
    <property type="term" value="F:zinc ion binding"/>
    <property type="evidence" value="ECO:0007669"/>
    <property type="project" value="UniProtKB-KW"/>
</dbReference>
<evidence type="ECO:0000256" key="1">
    <source>
        <dbReference type="ARBA" id="ARBA00022723"/>
    </source>
</evidence>
<protein>
    <recommendedName>
        <fullName evidence="8">MULE transposase domain-containing protein</fullName>
    </recommendedName>
</protein>
<evidence type="ECO:0000313" key="7">
    <source>
        <dbReference type="Proteomes" id="UP001160148"/>
    </source>
</evidence>
<evidence type="ECO:0000259" key="5">
    <source>
        <dbReference type="Pfam" id="PF10551"/>
    </source>
</evidence>
<reference evidence="6 7" key="1">
    <citation type="submission" date="2023-01" db="EMBL/GenBank/DDBJ databases">
        <authorList>
            <person name="Whitehead M."/>
        </authorList>
    </citation>
    <scope>NUCLEOTIDE SEQUENCE [LARGE SCALE GENOMIC DNA]</scope>
</reference>
<sequence length="326" mass="37833">MEVLTTKRNKKKLVHNDYLYYKQKNVKIGIRWVCVHKGLCDGSVTTDDGINFVLKFGDHHHKGNTDLINAERAKCIMKNAAKQNYDIPSRIFSLNVIPLSNESRQLIPKEESMKRTLRRVRSNIYPKIAKIDDIILEGTQWSTTGGELNPEPFLFYDNKNNNNRIIIFSSKTCREILSETKIIYMDGTFSTCPSEFYQVYILHASINNLIIPVMYALLQRKNKDTYIELLSAIRDQFVSLSIISIDFEQSVIQAIKEVFHDEVSVQLCYYHLNQSIWRKVQDLGLAIKYKEDKNFRSAVKMIPALAFLPTNTVKRGNLYFFQISNK</sequence>
<feature type="domain" description="MULE transposase" evidence="5">
    <location>
        <begin position="183"/>
        <end position="274"/>
    </location>
</feature>
<dbReference type="InterPro" id="IPR018289">
    <property type="entry name" value="MULE_transposase_dom"/>
</dbReference>
<name>A0AAV0XJG9_9HEMI</name>
<evidence type="ECO:0008006" key="8">
    <source>
        <dbReference type="Google" id="ProtNLM"/>
    </source>
</evidence>
<comment type="caution">
    <text evidence="6">The sequence shown here is derived from an EMBL/GenBank/DDBJ whole genome shotgun (WGS) entry which is preliminary data.</text>
</comment>
<gene>
    <name evidence="6" type="ORF">MEUPH1_LOCUS22074</name>
</gene>
<proteinExistence type="predicted"/>
<organism evidence="6 7">
    <name type="scientific">Macrosiphum euphorbiae</name>
    <name type="common">potato aphid</name>
    <dbReference type="NCBI Taxonomy" id="13131"/>
    <lineage>
        <taxon>Eukaryota</taxon>
        <taxon>Metazoa</taxon>
        <taxon>Ecdysozoa</taxon>
        <taxon>Arthropoda</taxon>
        <taxon>Hexapoda</taxon>
        <taxon>Insecta</taxon>
        <taxon>Pterygota</taxon>
        <taxon>Neoptera</taxon>
        <taxon>Paraneoptera</taxon>
        <taxon>Hemiptera</taxon>
        <taxon>Sternorrhyncha</taxon>
        <taxon>Aphidomorpha</taxon>
        <taxon>Aphidoidea</taxon>
        <taxon>Aphididae</taxon>
        <taxon>Macrosiphini</taxon>
        <taxon>Macrosiphum</taxon>
    </lineage>
</organism>
<keyword evidence="7" id="KW-1185">Reference proteome</keyword>
<evidence type="ECO:0000259" key="4">
    <source>
        <dbReference type="Pfam" id="PF04500"/>
    </source>
</evidence>
<dbReference type="Gene3D" id="2.20.25.240">
    <property type="match status" value="1"/>
</dbReference>
<accession>A0AAV0XJG9</accession>
<evidence type="ECO:0000256" key="2">
    <source>
        <dbReference type="ARBA" id="ARBA00022771"/>
    </source>
</evidence>
<dbReference type="Pfam" id="PF10551">
    <property type="entry name" value="MULE"/>
    <property type="match status" value="1"/>
</dbReference>
<feature type="domain" description="FLYWCH-type" evidence="4">
    <location>
        <begin position="4"/>
        <end position="61"/>
    </location>
</feature>
<keyword evidence="3" id="KW-0862">Zinc</keyword>
<dbReference type="Pfam" id="PF04500">
    <property type="entry name" value="FLYWCH"/>
    <property type="match status" value="1"/>
</dbReference>
<keyword evidence="2" id="KW-0863">Zinc-finger</keyword>
<dbReference type="EMBL" id="CARXXK010000005">
    <property type="protein sequence ID" value="CAI6367616.1"/>
    <property type="molecule type" value="Genomic_DNA"/>
</dbReference>
<dbReference type="InterPro" id="IPR007588">
    <property type="entry name" value="Znf_FLYWCH"/>
</dbReference>
<evidence type="ECO:0000256" key="3">
    <source>
        <dbReference type="ARBA" id="ARBA00022833"/>
    </source>
</evidence>
<keyword evidence="1" id="KW-0479">Metal-binding</keyword>